<dbReference type="NCBIfam" id="TIGR04183">
    <property type="entry name" value="Por_Secre_tail"/>
    <property type="match status" value="1"/>
</dbReference>
<keyword evidence="6" id="KW-1185">Reference proteome</keyword>
<evidence type="ECO:0000313" key="5">
    <source>
        <dbReference type="EMBL" id="CAA9201134.1"/>
    </source>
</evidence>
<evidence type="ECO:0000256" key="2">
    <source>
        <dbReference type="SAM" id="SignalP"/>
    </source>
</evidence>
<reference evidence="5 6" key="1">
    <citation type="submission" date="2020-02" db="EMBL/GenBank/DDBJ databases">
        <authorList>
            <person name="Criscuolo A."/>
        </authorList>
    </citation>
    <scope>NUCLEOTIDE SEQUENCE [LARGE SCALE GENOMIC DNA]</scope>
    <source>
        <strain evidence="5">CIP105534</strain>
    </source>
</reference>
<gene>
    <name evidence="5" type="ORF">FLA105534_03421</name>
</gene>
<name>A0A6J4GPF4_9FLAO</name>
<evidence type="ECO:0000256" key="1">
    <source>
        <dbReference type="ARBA" id="ARBA00022729"/>
    </source>
</evidence>
<dbReference type="InterPro" id="IPR028994">
    <property type="entry name" value="Integrin_alpha_N"/>
</dbReference>
<evidence type="ECO:0000259" key="4">
    <source>
        <dbReference type="Pfam" id="PF24595"/>
    </source>
</evidence>
<feature type="signal peptide" evidence="2">
    <location>
        <begin position="1"/>
        <end position="19"/>
    </location>
</feature>
<feature type="chain" id="PRO_5026720823" evidence="2">
    <location>
        <begin position="20"/>
        <end position="1178"/>
    </location>
</feature>
<dbReference type="InterPro" id="IPR013517">
    <property type="entry name" value="FG-GAP"/>
</dbReference>
<dbReference type="InterPro" id="IPR026444">
    <property type="entry name" value="Secre_tail"/>
</dbReference>
<dbReference type="Pfam" id="PF13517">
    <property type="entry name" value="FG-GAP_3"/>
    <property type="match status" value="4"/>
</dbReference>
<dbReference type="SUPFAM" id="SSF69318">
    <property type="entry name" value="Integrin alpha N-terminal domain"/>
    <property type="match status" value="3"/>
</dbReference>
<evidence type="ECO:0000313" key="6">
    <source>
        <dbReference type="Proteomes" id="UP000479938"/>
    </source>
</evidence>
<dbReference type="Gene3D" id="2.130.10.130">
    <property type="entry name" value="Integrin alpha, N-terminal"/>
    <property type="match status" value="2"/>
</dbReference>
<organism evidence="5 6">
    <name type="scientific">Flavobacterium bizetiae</name>
    <dbReference type="NCBI Taxonomy" id="2704140"/>
    <lineage>
        <taxon>Bacteria</taxon>
        <taxon>Pseudomonadati</taxon>
        <taxon>Bacteroidota</taxon>
        <taxon>Flavobacteriia</taxon>
        <taxon>Flavobacteriales</taxon>
        <taxon>Flavobacteriaceae</taxon>
        <taxon>Flavobacterium</taxon>
    </lineage>
</organism>
<dbReference type="AlphaFoldDB" id="A0A6J4GPF4"/>
<proteinExistence type="predicted"/>
<evidence type="ECO:0000259" key="3">
    <source>
        <dbReference type="Pfam" id="PF18962"/>
    </source>
</evidence>
<protein>
    <submittedName>
        <fullName evidence="5">Uncharacterized protein</fullName>
    </submittedName>
</protein>
<feature type="domain" description="DUF7619" evidence="4">
    <location>
        <begin position="958"/>
        <end position="1090"/>
    </location>
</feature>
<dbReference type="PANTHER" id="PTHR45460">
    <property type="entry name" value="SIMILAR TO CYSTEINE PROTEINASE"/>
    <property type="match status" value="1"/>
</dbReference>
<dbReference type="InterPro" id="IPR055353">
    <property type="entry name" value="DUF7619"/>
</dbReference>
<dbReference type="Pfam" id="PF24595">
    <property type="entry name" value="DUF7619"/>
    <property type="match status" value="1"/>
</dbReference>
<accession>A0A6J4GPF4</accession>
<dbReference type="Pfam" id="PF18962">
    <property type="entry name" value="Por_Secre_tail"/>
    <property type="match status" value="1"/>
</dbReference>
<dbReference type="Proteomes" id="UP000479938">
    <property type="component" value="Unassembled WGS sequence"/>
</dbReference>
<dbReference type="RefSeq" id="WP_173971917.1">
    <property type="nucleotide sequence ID" value="NZ_CADCSU010000122.1"/>
</dbReference>
<dbReference type="EMBL" id="CADCSU010000122">
    <property type="protein sequence ID" value="CAA9201134.1"/>
    <property type="molecule type" value="Genomic_DNA"/>
</dbReference>
<feature type="domain" description="Secretion system C-terminal sorting" evidence="3">
    <location>
        <begin position="1110"/>
        <end position="1174"/>
    </location>
</feature>
<sequence>MKKKLLFFLFITATLSAQNGYQEHVVIDKSFGSQNPQAVATADINGDGFLDIVTIAGDEIVWYKNLNGSGDFSKPITIANASGGRIDVLDINKDGFPDVVFTGKWSTEANGVYWIKNTDGQGIFSSPVLLYANDFISDTGSSTYQIIDIDNDNDPDILIRTANNYSSSWLNCLKNDGAGNFTRTTLITDFLSFSAIDINGDKLPDLVIRYTNQLKTFLQQSNGTFLSLGMITNVSMEYKLVGEDIDNDGDQDIVFVYDNGGSIAVRWYENKDGKGTFSAAKSLVSLPTFTGVFNAEYYRILVTDFDADGKKDILFYYTKANKFSWYKNKGAGSFGPEQIIKSSPSRFNSFAAGDMNNDGTQDLMTILNGDIILFKNTDGKGTFGSEKKVSKYAYGVQNTVSGDLDGDGDIDIVSTSNDNKIAWYKNTNGLGDFSGDQLIISTEMTGPRELFVMDIDNDGDLDVVATNLVYGSPDVASVFWFENDGAGNFSKQRLIASGTEAKYILFTDVNKDGNIDVIATLGGEKVYLIKNLGKGVFAEKTLLPYGSTSYIYNCFLDDVNKDGNVDYVVVNYGKIFWYENDGSGNFGTEHVKDISKEKIYVVYMADLDNDNDLDFVYRDSDRNVGWYENLDGKGDYAAAKILFRTTKAIATMSLYDADNDGDIDIVYNMMTETATTWNENLGGGKIGPAKVLSSNAMNLSYGIIADLNADGRLDKISSDYNEDKIAWYENLGPFKNTIRGTVRLDVDNNGCDSNDLKAPLLLVSTSNGTNTFSTFTKQDGTYDFIADVNTYTTSIVSSVKEYPATPAKVVSTFTAKNQNEVVDFCLVPSSLFEDLEVRMYPYGEARPGFQSKYKIHITNNGTKVNSGLLSLKFDDSKLEFVSSGDQIDSKTSNTIQFAYKNLKAFETKTIDITFKVLAIPTTNLGDKLSFNLAVPVPGDTKPVDNEFVLKQIVVGSYDPNDIRVLEGAEVLIDNADEYLHYIIRFQNKGNSYAQRVRVSNLLDDKLDWTTLKIESYSHNNTVTIKDGKEADFTFDAIYLPSAMANEEASNGYIAYKIKPKSNVLLGDIFNNNAAIFFDYNPDIKTNTVSTKIVDKQLGTNDFIIESIIGYPNPTKGVFNVQSKDNAIQKMVVRNTLGQTVLNAKQSNSVDLSSLTNGIYFITITDNNDRSTTIKVVKN</sequence>
<dbReference type="PANTHER" id="PTHR45460:SF2">
    <property type="entry name" value="ALPHA 1,3 GLUCANASE, GH71 FAMILY (EUROFUNG)"/>
    <property type="match status" value="1"/>
</dbReference>
<keyword evidence="1 2" id="KW-0732">Signal</keyword>